<feature type="domain" description="Histone deacetylase" evidence="11">
    <location>
        <begin position="312"/>
        <end position="512"/>
    </location>
</feature>
<dbReference type="InterPro" id="IPR023801">
    <property type="entry name" value="His_deacetylse_dom"/>
</dbReference>
<keyword evidence="5" id="KW-0378">Hydrolase</keyword>
<gene>
    <name evidence="12" type="ORF">PSFLO_02060</name>
</gene>
<dbReference type="GO" id="GO:0031507">
    <property type="term" value="P:heterochromatin formation"/>
    <property type="evidence" value="ECO:0007669"/>
    <property type="project" value="TreeGrafter"/>
</dbReference>
<accession>A0A5C3EZJ9</accession>
<keyword evidence="13" id="KW-1185">Reference proteome</keyword>
<evidence type="ECO:0000256" key="6">
    <source>
        <dbReference type="ARBA" id="ARBA00022853"/>
    </source>
</evidence>
<reference evidence="12 13" key="1">
    <citation type="submission" date="2018-03" db="EMBL/GenBank/DDBJ databases">
        <authorList>
            <person name="Guldener U."/>
        </authorList>
    </citation>
    <scope>NUCLEOTIDE SEQUENCE [LARGE SCALE GENOMIC DNA]</scope>
    <source>
        <strain evidence="12 13">DAOM196992</strain>
    </source>
</reference>
<feature type="domain" description="Histone deacetylase" evidence="11">
    <location>
        <begin position="110"/>
        <end position="278"/>
    </location>
</feature>
<evidence type="ECO:0000256" key="1">
    <source>
        <dbReference type="ARBA" id="ARBA00004123"/>
    </source>
</evidence>
<dbReference type="Pfam" id="PF00850">
    <property type="entry name" value="Hist_deacetyl"/>
    <property type="match status" value="2"/>
</dbReference>
<feature type="region of interest" description="Disordered" evidence="10">
    <location>
        <begin position="522"/>
        <end position="542"/>
    </location>
</feature>
<dbReference type="EC" id="3.5.1.98" evidence="3"/>
<comment type="subcellular location">
    <subcellularLocation>
        <location evidence="1">Nucleus</location>
    </subcellularLocation>
</comment>
<keyword evidence="4" id="KW-0678">Repressor</keyword>
<evidence type="ECO:0000313" key="12">
    <source>
        <dbReference type="EMBL" id="SPO36589.1"/>
    </source>
</evidence>
<evidence type="ECO:0000313" key="13">
    <source>
        <dbReference type="Proteomes" id="UP000323386"/>
    </source>
</evidence>
<evidence type="ECO:0000259" key="11">
    <source>
        <dbReference type="Pfam" id="PF00850"/>
    </source>
</evidence>
<dbReference type="InterPro" id="IPR037138">
    <property type="entry name" value="His_deacetylse_dom_sf"/>
</dbReference>
<evidence type="ECO:0000256" key="4">
    <source>
        <dbReference type="ARBA" id="ARBA00022491"/>
    </source>
</evidence>
<dbReference type="PANTHER" id="PTHR10625:SF14">
    <property type="entry name" value="HISTONE DEACETYLASE 8"/>
    <property type="match status" value="1"/>
</dbReference>
<evidence type="ECO:0000256" key="8">
    <source>
        <dbReference type="ARBA" id="ARBA00023163"/>
    </source>
</evidence>
<dbReference type="GO" id="GO:0141221">
    <property type="term" value="F:histone deacetylase activity, hydrolytic mechanism"/>
    <property type="evidence" value="ECO:0007669"/>
    <property type="project" value="UniProtKB-EC"/>
</dbReference>
<feature type="compositionally biased region" description="Basic and acidic residues" evidence="10">
    <location>
        <begin position="522"/>
        <end position="538"/>
    </location>
</feature>
<comment type="similarity">
    <text evidence="2">Belongs to the histone deacetylase family. HD type 1 subfamily.</text>
</comment>
<evidence type="ECO:0000256" key="7">
    <source>
        <dbReference type="ARBA" id="ARBA00023015"/>
    </source>
</evidence>
<keyword evidence="9" id="KW-0539">Nucleus</keyword>
<dbReference type="SUPFAM" id="SSF52768">
    <property type="entry name" value="Arginase/deacetylase"/>
    <property type="match status" value="2"/>
</dbReference>
<dbReference type="Gene3D" id="3.40.800.20">
    <property type="entry name" value="Histone deacetylase domain"/>
    <property type="match status" value="1"/>
</dbReference>
<feature type="region of interest" description="Disordered" evidence="10">
    <location>
        <begin position="148"/>
        <end position="201"/>
    </location>
</feature>
<dbReference type="OrthoDB" id="73273at2759"/>
<protein>
    <recommendedName>
        <fullName evidence="3">histone deacetylase</fullName>
        <ecNumber evidence="3">3.5.1.98</ecNumber>
    </recommendedName>
</protein>
<dbReference type="Proteomes" id="UP000323386">
    <property type="component" value="Unassembled WGS sequence"/>
</dbReference>
<sequence length="605" mass="65225">MRTSASLPPSAPPEGLRVGYLLSSSLLESSDLLPSNQGRSTLVHSLIYHLDLLDLRHLAAADDDDQRGSASPEPNDASPPTKRRKTSARKSEYRRLLRHLGADVGGEREMDEAGRLENRAVVYEPRRATRQELEVYHDKAFVRRLLDGEQEQAEEVAPKDGTDSDSNDEERPRPLRPPSPSNRDATEQRAQPRTKNQFGLVDDCPPFEGLKDHVELVAGASIRAAELLATGEVDVAIAWDGGRHHAKKDAASGFCYVNDAVLAILALRKLRKRRVPVVEQCLAPNGGADGTETATTAPKTPPGPKRYKTVSTRMDRILYLDLDLHWGDGVHGHQEEAFYTSSSVLTLSIHHYAPGFFPCYHAAPSAASSAANGDAQVAAASTKHGAPGSLECTGGPSGSAAASKALCLPLLPGANGDSLRRVLKANVESIVETFDPECIVVQFGLDGLAGDPMATWNLDALSILHALSLILSWTRPRAGSDTATSPERKLLLLGGGGYDNANTAKVWSLITAFVLGRFHQDSDRDRRDGEVGEGRETARGNTVDLNTAIPESCPSWPRFDGGSLDVKAGEMVDTNDEAHFDKVDVVFQRHAATLAAQRSSTNKTA</sequence>
<evidence type="ECO:0000256" key="2">
    <source>
        <dbReference type="ARBA" id="ARBA00006457"/>
    </source>
</evidence>
<feature type="region of interest" description="Disordered" evidence="10">
    <location>
        <begin position="286"/>
        <end position="308"/>
    </location>
</feature>
<dbReference type="GO" id="GO:0005634">
    <property type="term" value="C:nucleus"/>
    <property type="evidence" value="ECO:0007669"/>
    <property type="project" value="UniProtKB-SubCell"/>
</dbReference>
<feature type="compositionally biased region" description="Polar residues" evidence="10">
    <location>
        <begin position="188"/>
        <end position="197"/>
    </location>
</feature>
<evidence type="ECO:0000256" key="10">
    <source>
        <dbReference type="SAM" id="MobiDB-lite"/>
    </source>
</evidence>
<evidence type="ECO:0000256" key="9">
    <source>
        <dbReference type="ARBA" id="ARBA00023242"/>
    </source>
</evidence>
<organism evidence="12 13">
    <name type="scientific">Pseudozyma flocculosa</name>
    <dbReference type="NCBI Taxonomy" id="84751"/>
    <lineage>
        <taxon>Eukaryota</taxon>
        <taxon>Fungi</taxon>
        <taxon>Dikarya</taxon>
        <taxon>Basidiomycota</taxon>
        <taxon>Ustilaginomycotina</taxon>
        <taxon>Ustilaginomycetes</taxon>
        <taxon>Ustilaginales</taxon>
        <taxon>Ustilaginaceae</taxon>
        <taxon>Pseudozyma</taxon>
    </lineage>
</organism>
<keyword evidence="8" id="KW-0804">Transcription</keyword>
<keyword evidence="7" id="KW-0805">Transcription regulation</keyword>
<dbReference type="InterPro" id="IPR023696">
    <property type="entry name" value="Ureohydrolase_dom_sf"/>
</dbReference>
<dbReference type="AlphaFoldDB" id="A0A5C3EZJ9"/>
<evidence type="ECO:0000256" key="5">
    <source>
        <dbReference type="ARBA" id="ARBA00022801"/>
    </source>
</evidence>
<feature type="region of interest" description="Disordered" evidence="10">
    <location>
        <begin position="63"/>
        <end position="91"/>
    </location>
</feature>
<keyword evidence="6" id="KW-0156">Chromatin regulator</keyword>
<dbReference type="EMBL" id="OOIP01000004">
    <property type="protein sequence ID" value="SPO36589.1"/>
    <property type="molecule type" value="Genomic_DNA"/>
</dbReference>
<evidence type="ECO:0000256" key="3">
    <source>
        <dbReference type="ARBA" id="ARBA00012111"/>
    </source>
</evidence>
<dbReference type="PANTHER" id="PTHR10625">
    <property type="entry name" value="HISTONE DEACETYLASE HDAC1-RELATED"/>
    <property type="match status" value="1"/>
</dbReference>
<proteinExistence type="inferred from homology"/>
<name>A0A5C3EZJ9_9BASI</name>